<proteinExistence type="predicted"/>
<dbReference type="EMBL" id="JAWWNJ010000009">
    <property type="protein sequence ID" value="KAK7049159.1"/>
    <property type="molecule type" value="Genomic_DNA"/>
</dbReference>
<dbReference type="Proteomes" id="UP001362999">
    <property type="component" value="Unassembled WGS sequence"/>
</dbReference>
<evidence type="ECO:0000313" key="2">
    <source>
        <dbReference type="Proteomes" id="UP001362999"/>
    </source>
</evidence>
<evidence type="ECO:0008006" key="3">
    <source>
        <dbReference type="Google" id="ProtNLM"/>
    </source>
</evidence>
<dbReference type="AlphaFoldDB" id="A0AAW0DCP2"/>
<keyword evidence="2" id="KW-1185">Reference proteome</keyword>
<gene>
    <name evidence="1" type="ORF">R3P38DRAFT_2505262</name>
</gene>
<accession>A0AAW0DCP2</accession>
<protein>
    <recommendedName>
        <fullName evidence="3">Reverse transcriptase zinc-binding domain-containing protein</fullName>
    </recommendedName>
</protein>
<name>A0AAW0DCP2_9AGAR</name>
<organism evidence="1 2">
    <name type="scientific">Favolaschia claudopus</name>
    <dbReference type="NCBI Taxonomy" id="2862362"/>
    <lineage>
        <taxon>Eukaryota</taxon>
        <taxon>Fungi</taxon>
        <taxon>Dikarya</taxon>
        <taxon>Basidiomycota</taxon>
        <taxon>Agaricomycotina</taxon>
        <taxon>Agaricomycetes</taxon>
        <taxon>Agaricomycetidae</taxon>
        <taxon>Agaricales</taxon>
        <taxon>Marasmiineae</taxon>
        <taxon>Mycenaceae</taxon>
        <taxon>Favolaschia</taxon>
    </lineage>
</organism>
<sequence>LRLLLLSTHRLAVEILRYVDHAHQPVPRSERLCRFCKTEVETPEHALISCTSSDTLLQLRAIFLGKLFRDAPYLQNLMVQLSNTEFLKAVIFCRPTIGLVAKFAYDVLELFDSVPVLRP</sequence>
<reference evidence="1 2" key="1">
    <citation type="journal article" date="2024" name="J Genomics">
        <title>Draft genome sequencing and assembly of Favolaschia claudopus CIRM-BRFM 2984 isolated from oak limbs.</title>
        <authorList>
            <person name="Navarro D."/>
            <person name="Drula E."/>
            <person name="Chaduli D."/>
            <person name="Cazenave R."/>
            <person name="Ahrendt S."/>
            <person name="Wang J."/>
            <person name="Lipzen A."/>
            <person name="Daum C."/>
            <person name="Barry K."/>
            <person name="Grigoriev I.V."/>
            <person name="Favel A."/>
            <person name="Rosso M.N."/>
            <person name="Martin F."/>
        </authorList>
    </citation>
    <scope>NUCLEOTIDE SEQUENCE [LARGE SCALE GENOMIC DNA]</scope>
    <source>
        <strain evidence="1 2">CIRM-BRFM 2984</strain>
    </source>
</reference>
<feature type="non-terminal residue" evidence="1">
    <location>
        <position position="1"/>
    </location>
</feature>
<comment type="caution">
    <text evidence="1">The sequence shown here is derived from an EMBL/GenBank/DDBJ whole genome shotgun (WGS) entry which is preliminary data.</text>
</comment>
<evidence type="ECO:0000313" key="1">
    <source>
        <dbReference type="EMBL" id="KAK7049159.1"/>
    </source>
</evidence>